<keyword evidence="2" id="KW-1185">Reference proteome</keyword>
<comment type="caution">
    <text evidence="1">The sequence shown here is derived from an EMBL/GenBank/DDBJ whole genome shotgun (WGS) entry which is preliminary data.</text>
</comment>
<dbReference type="EMBL" id="QJNS01000073">
    <property type="protein sequence ID" value="RYO89435.1"/>
    <property type="molecule type" value="Genomic_DNA"/>
</dbReference>
<name>A0ABY0HFD7_9PEZI</name>
<accession>A0ABY0HFD7</accession>
<proteinExistence type="predicted"/>
<sequence>MARFFETPADWHLRMFASGNWREFYEQLQPLIKERIQVARCSAQLNGLLRELRQFVEEKVRRYGQGNITFRQSTHLAVPGYMSHDQYVLYLVLQYFTTILNDDIDKEKMDEVLPKRCCQILDLFILNRIFNGKYWGITKTESQDSGNSLP</sequence>
<evidence type="ECO:0000313" key="2">
    <source>
        <dbReference type="Proteomes" id="UP000294003"/>
    </source>
</evidence>
<reference evidence="1 2" key="1">
    <citation type="submission" date="2018-06" db="EMBL/GenBank/DDBJ databases">
        <title>Complete Genomes of Monosporascus.</title>
        <authorList>
            <person name="Robinson A.J."/>
            <person name="Natvig D.O."/>
        </authorList>
    </citation>
    <scope>NUCLEOTIDE SEQUENCE [LARGE SCALE GENOMIC DNA]</scope>
    <source>
        <strain evidence="1 2">CBS 609.92</strain>
    </source>
</reference>
<organism evidence="1 2">
    <name type="scientific">Monosporascus cannonballus</name>
    <dbReference type="NCBI Taxonomy" id="155416"/>
    <lineage>
        <taxon>Eukaryota</taxon>
        <taxon>Fungi</taxon>
        <taxon>Dikarya</taxon>
        <taxon>Ascomycota</taxon>
        <taxon>Pezizomycotina</taxon>
        <taxon>Sordariomycetes</taxon>
        <taxon>Xylariomycetidae</taxon>
        <taxon>Xylariales</taxon>
        <taxon>Xylariales incertae sedis</taxon>
        <taxon>Monosporascus</taxon>
    </lineage>
</organism>
<evidence type="ECO:0008006" key="3">
    <source>
        <dbReference type="Google" id="ProtNLM"/>
    </source>
</evidence>
<dbReference type="Proteomes" id="UP000294003">
    <property type="component" value="Unassembled WGS sequence"/>
</dbReference>
<gene>
    <name evidence="1" type="ORF">DL762_003231</name>
</gene>
<evidence type="ECO:0000313" key="1">
    <source>
        <dbReference type="EMBL" id="RYO89435.1"/>
    </source>
</evidence>
<protein>
    <recommendedName>
        <fullName evidence="3">Cullin N-terminal domain-containing protein</fullName>
    </recommendedName>
</protein>